<evidence type="ECO:0000256" key="2">
    <source>
        <dbReference type="ARBA" id="ARBA00022694"/>
    </source>
</evidence>
<dbReference type="InterPro" id="IPR020094">
    <property type="entry name" value="TruA/RsuA/RluB/E/F_N"/>
</dbReference>
<dbReference type="InterPro" id="IPR020095">
    <property type="entry name" value="PsdUridine_synth_TruA_C"/>
</dbReference>
<dbReference type="SUPFAM" id="SSF55120">
    <property type="entry name" value="Pseudouridine synthase"/>
    <property type="match status" value="1"/>
</dbReference>
<dbReference type="Pfam" id="PF01416">
    <property type="entry name" value="PseudoU_synth_1"/>
    <property type="match status" value="2"/>
</dbReference>
<dbReference type="PANTHER" id="PTHR11142">
    <property type="entry name" value="PSEUDOURIDYLATE SYNTHASE"/>
    <property type="match status" value="1"/>
</dbReference>
<proteinExistence type="inferred from homology"/>
<organism evidence="7 8">
    <name type="scientific">Acacia crassicarpa</name>
    <name type="common">northern wattle</name>
    <dbReference type="NCBI Taxonomy" id="499986"/>
    <lineage>
        <taxon>Eukaryota</taxon>
        <taxon>Viridiplantae</taxon>
        <taxon>Streptophyta</taxon>
        <taxon>Embryophyta</taxon>
        <taxon>Tracheophyta</taxon>
        <taxon>Spermatophyta</taxon>
        <taxon>Magnoliopsida</taxon>
        <taxon>eudicotyledons</taxon>
        <taxon>Gunneridae</taxon>
        <taxon>Pentapetalae</taxon>
        <taxon>rosids</taxon>
        <taxon>fabids</taxon>
        <taxon>Fabales</taxon>
        <taxon>Fabaceae</taxon>
        <taxon>Caesalpinioideae</taxon>
        <taxon>mimosoid clade</taxon>
        <taxon>Acacieae</taxon>
        <taxon>Acacia</taxon>
    </lineage>
</organism>
<dbReference type="GO" id="GO:0031119">
    <property type="term" value="P:tRNA pseudouridine synthesis"/>
    <property type="evidence" value="ECO:0007669"/>
    <property type="project" value="TreeGrafter"/>
</dbReference>
<comment type="caution">
    <text evidence="7">The sequence shown here is derived from an EMBL/GenBank/DDBJ whole genome shotgun (WGS) entry which is preliminary data.</text>
</comment>
<protein>
    <recommendedName>
        <fullName evidence="4">tRNA pseudouridine synthase</fullName>
        <ecNumber evidence="4">5.4.99.12</ecNumber>
    </recommendedName>
</protein>
<dbReference type="HAMAP" id="MF_00171">
    <property type="entry name" value="TruA"/>
    <property type="match status" value="1"/>
</dbReference>
<evidence type="ECO:0000313" key="7">
    <source>
        <dbReference type="EMBL" id="KAK4254637.1"/>
    </source>
</evidence>
<keyword evidence="2 4" id="KW-0819">tRNA processing</keyword>
<dbReference type="AlphaFoldDB" id="A0AAE1IPB1"/>
<evidence type="ECO:0000259" key="6">
    <source>
        <dbReference type="Pfam" id="PF01416"/>
    </source>
</evidence>
<dbReference type="Gene3D" id="3.30.70.580">
    <property type="entry name" value="Pseudouridine synthase I, catalytic domain, N-terminal subdomain"/>
    <property type="match status" value="1"/>
</dbReference>
<evidence type="ECO:0000256" key="1">
    <source>
        <dbReference type="ARBA" id="ARBA00009375"/>
    </source>
</evidence>
<evidence type="ECO:0000256" key="3">
    <source>
        <dbReference type="ARBA" id="ARBA00023235"/>
    </source>
</evidence>
<dbReference type="GO" id="GO:0160147">
    <property type="term" value="F:tRNA pseudouridine(38-40) synthase activity"/>
    <property type="evidence" value="ECO:0007669"/>
    <property type="project" value="UniProtKB-EC"/>
</dbReference>
<comment type="catalytic activity">
    <reaction evidence="4">
        <text>uridine(38/39/40) in tRNA = pseudouridine(38/39/40) in tRNA</text>
        <dbReference type="Rhea" id="RHEA:22376"/>
        <dbReference type="Rhea" id="RHEA-COMP:10085"/>
        <dbReference type="Rhea" id="RHEA-COMP:10087"/>
        <dbReference type="ChEBI" id="CHEBI:65314"/>
        <dbReference type="ChEBI" id="CHEBI:65315"/>
        <dbReference type="EC" id="5.4.99.12"/>
    </reaction>
</comment>
<dbReference type="EMBL" id="JAWXYG010000014">
    <property type="protein sequence ID" value="KAK4254637.1"/>
    <property type="molecule type" value="Genomic_DNA"/>
</dbReference>
<dbReference type="CDD" id="cd02570">
    <property type="entry name" value="PseudoU_synth_EcTruA"/>
    <property type="match status" value="1"/>
</dbReference>
<dbReference type="InterPro" id="IPR020103">
    <property type="entry name" value="PsdUridine_synth_cat_dom_sf"/>
</dbReference>
<evidence type="ECO:0000256" key="4">
    <source>
        <dbReference type="RuleBase" id="RU003792"/>
    </source>
</evidence>
<dbReference type="GO" id="GO:0003723">
    <property type="term" value="F:RNA binding"/>
    <property type="evidence" value="ECO:0007669"/>
    <property type="project" value="InterPro"/>
</dbReference>
<sequence>MRRGRFEFLGLMNVAAAGLLAPSLAPRLSSSIASSNLDGNGRSPLGDSNDVLNPSQAGYKWRLVLAYDGTNYAGWQYQLSPPTIQCVLENALTRVTKLDRKDLCLVGSGRTDRGVHAWGQVAHFTTPFNYDSLEDVHAALNGLLPSDIRVREISPALPEFHARFSAISKVYHYKIYNDAIMDPFQRHFAYHCVYKLNSTVMREAAKYFIGKCDFSAFANVSHNDRVQDPVKQIFRFDVIDVGPLLRLEVEGSGFLYRQVRNMVALLLQIGKEAIPPEIVPMILESRDRKELAKYTLSTPPHGLCLVSVNYNESHLLLPPGRPASSFGRHHSVTKCKLPFY</sequence>
<dbReference type="EC" id="5.4.99.12" evidence="4"/>
<feature type="chain" id="PRO_5042198869" description="tRNA pseudouridine synthase" evidence="5">
    <location>
        <begin position="18"/>
        <end position="340"/>
    </location>
</feature>
<evidence type="ECO:0000256" key="5">
    <source>
        <dbReference type="SAM" id="SignalP"/>
    </source>
</evidence>
<feature type="domain" description="Pseudouridine synthase I TruA alpha/beta" evidence="6">
    <location>
        <begin position="204"/>
        <end position="311"/>
    </location>
</feature>
<dbReference type="Proteomes" id="UP001293593">
    <property type="component" value="Unassembled WGS sequence"/>
</dbReference>
<name>A0AAE1IPB1_9FABA</name>
<keyword evidence="8" id="KW-1185">Reference proteome</keyword>
<feature type="signal peptide" evidence="5">
    <location>
        <begin position="1"/>
        <end position="17"/>
    </location>
</feature>
<accession>A0AAE1IPB1</accession>
<gene>
    <name evidence="7" type="ORF">QN277_009991</name>
</gene>
<reference evidence="7" key="1">
    <citation type="submission" date="2023-10" db="EMBL/GenBank/DDBJ databases">
        <title>Chromosome-level genome of the transformable northern wattle, Acacia crassicarpa.</title>
        <authorList>
            <person name="Massaro I."/>
            <person name="Sinha N.R."/>
            <person name="Poethig S."/>
            <person name="Leichty A.R."/>
        </authorList>
    </citation>
    <scope>NUCLEOTIDE SEQUENCE</scope>
    <source>
        <strain evidence="7">Acra3RX</strain>
        <tissue evidence="7">Leaf</tissue>
    </source>
</reference>
<dbReference type="FunFam" id="3.30.70.580:FF:000001">
    <property type="entry name" value="tRNA pseudouridine synthase A"/>
    <property type="match status" value="1"/>
</dbReference>
<dbReference type="NCBIfam" id="TIGR00071">
    <property type="entry name" value="hisT_truA"/>
    <property type="match status" value="1"/>
</dbReference>
<dbReference type="Gene3D" id="3.30.70.660">
    <property type="entry name" value="Pseudouridine synthase I, catalytic domain, C-terminal subdomain"/>
    <property type="match status" value="1"/>
</dbReference>
<keyword evidence="5" id="KW-0732">Signal</keyword>
<feature type="domain" description="Pseudouridine synthase I TruA alpha/beta" evidence="6">
    <location>
        <begin position="66"/>
        <end position="164"/>
    </location>
</feature>
<evidence type="ECO:0000313" key="8">
    <source>
        <dbReference type="Proteomes" id="UP001293593"/>
    </source>
</evidence>
<comment type="similarity">
    <text evidence="1 4">Belongs to the tRNA pseudouridine synthase TruA family.</text>
</comment>
<dbReference type="InterPro" id="IPR020097">
    <property type="entry name" value="PsdUridine_synth_TruA_a/b_dom"/>
</dbReference>
<keyword evidence="3 4" id="KW-0413">Isomerase</keyword>
<dbReference type="PANTHER" id="PTHR11142:SF0">
    <property type="entry name" value="TRNA PSEUDOURIDINE SYNTHASE-LIKE 1"/>
    <property type="match status" value="1"/>
</dbReference>
<dbReference type="InterPro" id="IPR001406">
    <property type="entry name" value="PsdUridine_synth_TruA"/>
</dbReference>